<sequence length="47" mass="5441">MELFPGWEIPPYEMMLIFPNLKNQSKAQAAFRDYVNTVDFSAFAVGR</sequence>
<evidence type="ECO:0000313" key="1">
    <source>
        <dbReference type="EMBL" id="MBT1159506.1"/>
    </source>
</evidence>
<dbReference type="RefSeq" id="WP_214393350.1">
    <property type="nucleotide sequence ID" value="NZ_JAFLWW010000012.1"/>
</dbReference>
<reference evidence="1" key="1">
    <citation type="journal article" date="2021" name="Microorganisms">
        <title>Phylogenomic Reconstruction and Metabolic Potential of the Genus Aminobacter.</title>
        <authorList>
            <person name="Artuso I."/>
            <person name="Turrini P."/>
            <person name="Pirolo M."/>
            <person name="Lugli G.A."/>
            <person name="Ventura M."/>
            <person name="Visca P."/>
        </authorList>
    </citation>
    <scope>NUCLEOTIDE SEQUENCE</scope>
    <source>
        <strain evidence="1">LMG 26462</strain>
    </source>
</reference>
<dbReference type="AlphaFoldDB" id="A0A9X1AH30"/>
<evidence type="ECO:0000313" key="2">
    <source>
        <dbReference type="Proteomes" id="UP001138921"/>
    </source>
</evidence>
<organism evidence="1 2">
    <name type="scientific">Aminobacter anthyllidis</name>
    <dbReference type="NCBI Taxonomy" id="1035067"/>
    <lineage>
        <taxon>Bacteria</taxon>
        <taxon>Pseudomonadati</taxon>
        <taxon>Pseudomonadota</taxon>
        <taxon>Alphaproteobacteria</taxon>
        <taxon>Hyphomicrobiales</taxon>
        <taxon>Phyllobacteriaceae</taxon>
        <taxon>Aminobacter</taxon>
    </lineage>
</organism>
<keyword evidence="2" id="KW-1185">Reference proteome</keyword>
<dbReference type="EMBL" id="JAFLWW010000012">
    <property type="protein sequence ID" value="MBT1159506.1"/>
    <property type="molecule type" value="Genomic_DNA"/>
</dbReference>
<dbReference type="Proteomes" id="UP001138921">
    <property type="component" value="Unassembled WGS sequence"/>
</dbReference>
<name>A0A9X1AH30_9HYPH</name>
<protein>
    <submittedName>
        <fullName evidence="1">Uncharacterized protein</fullName>
    </submittedName>
</protein>
<gene>
    <name evidence="1" type="ORF">J1C56_28515</name>
</gene>
<proteinExistence type="predicted"/>
<comment type="caution">
    <text evidence="1">The sequence shown here is derived from an EMBL/GenBank/DDBJ whole genome shotgun (WGS) entry which is preliminary data.</text>
</comment>
<accession>A0A9X1AH30</accession>
<reference evidence="1" key="2">
    <citation type="submission" date="2021-03" db="EMBL/GenBank/DDBJ databases">
        <authorList>
            <person name="Artuso I."/>
            <person name="Turrini P."/>
            <person name="Pirolo M."/>
            <person name="Lugli G.A."/>
            <person name="Ventura M."/>
            <person name="Visca P."/>
        </authorList>
    </citation>
    <scope>NUCLEOTIDE SEQUENCE</scope>
    <source>
        <strain evidence="1">LMG 26462</strain>
    </source>
</reference>